<evidence type="ECO:0000313" key="2">
    <source>
        <dbReference type="Proteomes" id="UP000295765"/>
    </source>
</evidence>
<dbReference type="AlphaFoldDB" id="A0A4R2LAQ2"/>
<dbReference type="EMBL" id="SLWY01000002">
    <property type="protein sequence ID" value="TCO83370.1"/>
    <property type="molecule type" value="Genomic_DNA"/>
</dbReference>
<organism evidence="1 2">
    <name type="scientific">Plasticicumulans lactativorans</name>
    <dbReference type="NCBI Taxonomy" id="1133106"/>
    <lineage>
        <taxon>Bacteria</taxon>
        <taxon>Pseudomonadati</taxon>
        <taxon>Pseudomonadota</taxon>
        <taxon>Gammaproteobacteria</taxon>
        <taxon>Candidatus Competibacteraceae</taxon>
        <taxon>Plasticicumulans</taxon>
    </lineage>
</organism>
<dbReference type="Proteomes" id="UP000295765">
    <property type="component" value="Unassembled WGS sequence"/>
</dbReference>
<keyword evidence="2" id="KW-1185">Reference proteome</keyword>
<sequence>MADNRAPVPAVAAMSTPVLSCADVGFGAIEAVFAPFGLRIERVPDAAPIPGSWFGDPEAGLIGDRLLLRGDTPVHSALHEGCHWICMDAPRRAVLHTDAGGDYDEENGVCYLQLLLAARVPGFGRARACADMDAWGYSFRLGSAQAWFERDADDARAWLRRHGVLDAAGQPSGRVREG</sequence>
<reference evidence="1 2" key="1">
    <citation type="submission" date="2019-03" db="EMBL/GenBank/DDBJ databases">
        <title>Genomic Encyclopedia of Type Strains, Phase IV (KMG-IV): sequencing the most valuable type-strain genomes for metagenomic binning, comparative biology and taxonomic classification.</title>
        <authorList>
            <person name="Goeker M."/>
        </authorList>
    </citation>
    <scope>NUCLEOTIDE SEQUENCE [LARGE SCALE GENOMIC DNA]</scope>
    <source>
        <strain evidence="1 2">DSM 25287</strain>
    </source>
</reference>
<evidence type="ECO:0000313" key="1">
    <source>
        <dbReference type="EMBL" id="TCO83370.1"/>
    </source>
</evidence>
<gene>
    <name evidence="1" type="ORF">EV699_10268</name>
</gene>
<protein>
    <submittedName>
        <fullName evidence="1">Uncharacterized protein</fullName>
    </submittedName>
</protein>
<name>A0A4R2LAQ2_9GAMM</name>
<accession>A0A4R2LAQ2</accession>
<proteinExistence type="predicted"/>
<comment type="caution">
    <text evidence="1">The sequence shown here is derived from an EMBL/GenBank/DDBJ whole genome shotgun (WGS) entry which is preliminary data.</text>
</comment>